<protein>
    <submittedName>
        <fullName evidence="1">O-methyltransferase, TylF family</fullName>
        <ecNumber evidence="1">2.1.1.-</ecNumber>
    </submittedName>
</protein>
<keyword evidence="1" id="KW-0489">Methyltransferase</keyword>
<dbReference type="AlphaFoldDB" id="A0A0A7V833"/>
<dbReference type="HOGENOM" id="CLU_070011_1_0_2"/>
<dbReference type="SUPFAM" id="SSF53335">
    <property type="entry name" value="S-adenosyl-L-methionine-dependent methyltransferases"/>
    <property type="match status" value="1"/>
</dbReference>
<dbReference type="GO" id="GO:0032259">
    <property type="term" value="P:methylation"/>
    <property type="evidence" value="ECO:0007669"/>
    <property type="project" value="UniProtKB-KW"/>
</dbReference>
<dbReference type="Proteomes" id="UP000030944">
    <property type="component" value="Chromosome"/>
</dbReference>
<reference evidence="1 2" key="1">
    <citation type="journal article" date="2015" name="Proc. Natl. Acad. Sci. U.S.A.">
        <title>Genomic and proteomic characterization of "Candidatus Nitrosopelagicus brevis": An ammonia-oxidizing archaeon from the open ocean.</title>
        <authorList>
            <person name="Santoro A.E."/>
            <person name="Dupont C.L."/>
            <person name="Richter R.A."/>
            <person name="Craig M.T."/>
            <person name="Carini P."/>
            <person name="McIlvin M.R."/>
            <person name="Yang Y."/>
            <person name="Orsi W.D."/>
            <person name="Moran D.M."/>
            <person name="Saito M.A."/>
        </authorList>
    </citation>
    <scope>NUCLEOTIDE SEQUENCE [LARGE SCALE GENOMIC DNA]</scope>
    <source>
        <strain evidence="2">V2</strain>
    </source>
</reference>
<gene>
    <name evidence="1" type="ORF">T478_0159</name>
</gene>
<keyword evidence="1" id="KW-0808">Transferase</keyword>
<organism evidence="1 2">
    <name type="scientific">Candidatus Nitrosopelagicus brevis</name>
    <dbReference type="NCBI Taxonomy" id="1410606"/>
    <lineage>
        <taxon>Archaea</taxon>
        <taxon>Nitrososphaerota</taxon>
    </lineage>
</organism>
<accession>A0A0A7V833</accession>
<dbReference type="KEGG" id="nbv:T478_0159"/>
<dbReference type="Pfam" id="PF05711">
    <property type="entry name" value="TylF"/>
    <property type="match status" value="1"/>
</dbReference>
<dbReference type="InterPro" id="IPR029063">
    <property type="entry name" value="SAM-dependent_MTases_sf"/>
</dbReference>
<dbReference type="EC" id="2.1.1.-" evidence="1"/>
<proteinExistence type="predicted"/>
<dbReference type="Gene3D" id="3.40.50.150">
    <property type="entry name" value="Vaccinia Virus protein VP39"/>
    <property type="match status" value="1"/>
</dbReference>
<name>A0A0A7V833_9ARCH</name>
<evidence type="ECO:0000313" key="2">
    <source>
        <dbReference type="Proteomes" id="UP000030944"/>
    </source>
</evidence>
<sequence>MELIKKIRKEVDFAFYPYEAYMIHSIVRTQIALDGDMAEVGVYQGGSAKLICEAKKEKELYLFDTFTGLPKLSDDDTHFGEKHWYENQFNNTSIESIKKLLSKYKNVHIIKGEFPSSGEKIINKKFCFVHLDVDLYKSTIDSLRFFFPKMIRGGIILIHDYHSDGIQKAFKEFMDENYLQVIELTGSQAIIIKN</sequence>
<dbReference type="EMBL" id="CP007026">
    <property type="protein sequence ID" value="AJA92830.1"/>
    <property type="molecule type" value="Genomic_DNA"/>
</dbReference>
<dbReference type="GO" id="GO:0008168">
    <property type="term" value="F:methyltransferase activity"/>
    <property type="evidence" value="ECO:0007669"/>
    <property type="project" value="UniProtKB-KW"/>
</dbReference>
<dbReference type="InterPro" id="IPR008884">
    <property type="entry name" value="TylF_MeTrfase"/>
</dbReference>
<dbReference type="PANTHER" id="PTHR40036:SF1">
    <property type="entry name" value="MACROCIN O-METHYLTRANSFERASE"/>
    <property type="match status" value="1"/>
</dbReference>
<dbReference type="PANTHER" id="PTHR40036">
    <property type="entry name" value="MACROCIN O-METHYLTRANSFERASE"/>
    <property type="match status" value="1"/>
</dbReference>
<evidence type="ECO:0000313" key="1">
    <source>
        <dbReference type="EMBL" id="AJA92830.1"/>
    </source>
</evidence>